<evidence type="ECO:0000256" key="7">
    <source>
        <dbReference type="ARBA" id="ARBA00023065"/>
    </source>
</evidence>
<keyword evidence="11 12" id="KW-0998">Cell outer membrane</keyword>
<evidence type="ECO:0000256" key="10">
    <source>
        <dbReference type="ARBA" id="ARBA00023170"/>
    </source>
</evidence>
<dbReference type="InterPro" id="IPR010105">
    <property type="entry name" value="TonB_sidphr_rcpt"/>
</dbReference>
<dbReference type="InterPro" id="IPR012910">
    <property type="entry name" value="Plug_dom"/>
</dbReference>
<evidence type="ECO:0000256" key="2">
    <source>
        <dbReference type="ARBA" id="ARBA00009810"/>
    </source>
</evidence>
<proteinExistence type="inferred from homology"/>
<evidence type="ECO:0000256" key="1">
    <source>
        <dbReference type="ARBA" id="ARBA00004571"/>
    </source>
</evidence>
<dbReference type="GO" id="GO:0009279">
    <property type="term" value="C:cell outer membrane"/>
    <property type="evidence" value="ECO:0007669"/>
    <property type="project" value="UniProtKB-SubCell"/>
</dbReference>
<keyword evidence="3 12" id="KW-0813">Transport</keyword>
<reference evidence="18" key="1">
    <citation type="submission" date="2019-01" db="EMBL/GenBank/DDBJ databases">
        <title>Cytophagaceae bacterium strain CAR-16.</title>
        <authorList>
            <person name="Chen W.-M."/>
        </authorList>
    </citation>
    <scope>NUCLEOTIDE SEQUENCE [LARGE SCALE GENOMIC DNA]</scope>
    <source>
        <strain evidence="18">CHR27</strain>
    </source>
</reference>
<protein>
    <submittedName>
        <fullName evidence="17">TonB-dependent siderophore receptor</fullName>
    </submittedName>
</protein>
<comment type="subcellular location">
    <subcellularLocation>
        <location evidence="1 12">Cell outer membrane</location>
        <topology evidence="1 12">Multi-pass membrane protein</topology>
    </subcellularLocation>
</comment>
<evidence type="ECO:0000256" key="6">
    <source>
        <dbReference type="ARBA" id="ARBA00022729"/>
    </source>
</evidence>
<evidence type="ECO:0000259" key="15">
    <source>
        <dbReference type="Pfam" id="PF00593"/>
    </source>
</evidence>
<dbReference type="Pfam" id="PF00593">
    <property type="entry name" value="TonB_dep_Rec_b-barrel"/>
    <property type="match status" value="1"/>
</dbReference>
<accession>A0A4Q1KDK4</accession>
<keyword evidence="5 12" id="KW-0812">Transmembrane</keyword>
<comment type="similarity">
    <text evidence="2 12 13">Belongs to the TonB-dependent receptor family.</text>
</comment>
<organism evidence="17 18">
    <name type="scientific">Sphingobium fluviale</name>
    <dbReference type="NCBI Taxonomy" id="2506423"/>
    <lineage>
        <taxon>Bacteria</taxon>
        <taxon>Pseudomonadati</taxon>
        <taxon>Pseudomonadota</taxon>
        <taxon>Alphaproteobacteria</taxon>
        <taxon>Sphingomonadales</taxon>
        <taxon>Sphingomonadaceae</taxon>
        <taxon>Sphingobium</taxon>
    </lineage>
</organism>
<evidence type="ECO:0000256" key="3">
    <source>
        <dbReference type="ARBA" id="ARBA00022448"/>
    </source>
</evidence>
<keyword evidence="4 12" id="KW-1134">Transmembrane beta strand</keyword>
<keyword evidence="6" id="KW-0732">Signal</keyword>
<evidence type="ECO:0000313" key="18">
    <source>
        <dbReference type="Proteomes" id="UP000290958"/>
    </source>
</evidence>
<feature type="domain" description="TonB-dependent receptor-like beta-barrel" evidence="15">
    <location>
        <begin position="369"/>
        <end position="764"/>
    </location>
</feature>
<dbReference type="Gene3D" id="2.170.130.10">
    <property type="entry name" value="TonB-dependent receptor, plug domain"/>
    <property type="match status" value="1"/>
</dbReference>
<evidence type="ECO:0000256" key="12">
    <source>
        <dbReference type="PROSITE-ProRule" id="PRU01360"/>
    </source>
</evidence>
<evidence type="ECO:0000313" key="17">
    <source>
        <dbReference type="EMBL" id="RXR24962.1"/>
    </source>
</evidence>
<keyword evidence="10 17" id="KW-0675">Receptor</keyword>
<dbReference type="CDD" id="cd01347">
    <property type="entry name" value="ligand_gated_channel"/>
    <property type="match status" value="1"/>
</dbReference>
<gene>
    <name evidence="17" type="ORF">EQG66_14660</name>
</gene>
<feature type="compositionally biased region" description="Basic and acidic residues" evidence="14">
    <location>
        <begin position="89"/>
        <end position="104"/>
    </location>
</feature>
<keyword evidence="8 13" id="KW-0798">TonB box</keyword>
<dbReference type="Gene3D" id="2.40.170.20">
    <property type="entry name" value="TonB-dependent receptor, beta-barrel domain"/>
    <property type="match status" value="1"/>
</dbReference>
<dbReference type="GO" id="GO:0015891">
    <property type="term" value="P:siderophore transport"/>
    <property type="evidence" value="ECO:0007669"/>
    <property type="project" value="InterPro"/>
</dbReference>
<feature type="domain" description="TonB-dependent receptor plug" evidence="16">
    <location>
        <begin position="103"/>
        <end position="201"/>
    </location>
</feature>
<dbReference type="FunFam" id="2.170.130.10:FF:000001">
    <property type="entry name" value="Catecholate siderophore TonB-dependent receptor"/>
    <property type="match status" value="1"/>
</dbReference>
<evidence type="ECO:0000256" key="8">
    <source>
        <dbReference type="ARBA" id="ARBA00023077"/>
    </source>
</evidence>
<dbReference type="InterPro" id="IPR039426">
    <property type="entry name" value="TonB-dep_rcpt-like"/>
</dbReference>
<dbReference type="SUPFAM" id="SSF56935">
    <property type="entry name" value="Porins"/>
    <property type="match status" value="1"/>
</dbReference>
<dbReference type="InterPro" id="IPR036942">
    <property type="entry name" value="Beta-barrel_TonB_sf"/>
</dbReference>
<evidence type="ECO:0000256" key="9">
    <source>
        <dbReference type="ARBA" id="ARBA00023136"/>
    </source>
</evidence>
<evidence type="ECO:0000256" key="4">
    <source>
        <dbReference type="ARBA" id="ARBA00022452"/>
    </source>
</evidence>
<keyword evidence="7" id="KW-0406">Ion transport</keyword>
<evidence type="ECO:0000256" key="11">
    <source>
        <dbReference type="ARBA" id="ARBA00023237"/>
    </source>
</evidence>
<keyword evidence="9 12" id="KW-0472">Membrane</keyword>
<sequence>MIINNSSLNRRLLFMTRVFGSPFPAFPASPSPSPTRALAALAIAAMPFAAFAPAAHADEAAEAEQRSTIVVTGHREHDSNPNANPEAPYKVEKSSNGKFTEPLRDTPKTITAIPKEVIEDIGATSFREVVRSTPGVTLGTGEGGNAFGDRIFIRGFEARNDVYIDGLRDPGVTNREIFAVEQIEIVKGPSGSFGGRGTTGGLVSLQSKRPDFVDNFLVAEGGVGTENFWRGTVDANYRLSDSVAVRVNGLYHTADTPGRDHVETERWGGTVALTAHLTDTLSVGADYYYMRLEGIPDFGHPFDVTTSKPYKVDRDNFYGVIGRDFLENGADVASLRIQFEPTSYLSFNSITRYGKTYNHYLVAAPGTVCRVARDANGICPTGGTSVPTPPNLTAVPESQYTLNAGSQRRWAGNEYWANSTSATAEFDTGGISHTLVLGGDYAYEKTTTRTLNIAAFAEDSAGNPIAVPTAFVRNLLNPNAVLGYTIPVGPNYSVAPITTKVRSFGAYFIDTIKFSPQWTLTLGGRYDTYDLDFVNPSATPSRLMTSTDFMNWQASLLYKPVEAMSLYVSYATSSNPSGEQVDGSGTTYGGAASATINLEPERNKAWEAGAKYEMFGGKLLASAAVFQIIKDNARENIGNGVFNTVGRLRSRGAEASITGTLADRIELFGGYTFLDAKITKSQTAANVGRRFANVPRHTAQLLANLLVNDRIKVGGQVFAQSKITGEGTTSTLKTPYIPGYVRFDAVAEFHPTDRLELRLNVLNLTDKRYYDAIYRSGSPFSYIAPGRSATLTAKMTF</sequence>
<dbReference type="PANTHER" id="PTHR32552:SF83">
    <property type="entry name" value="BLR3904 PROTEIN"/>
    <property type="match status" value="1"/>
</dbReference>
<dbReference type="EMBL" id="SBKP01000024">
    <property type="protein sequence ID" value="RXR24962.1"/>
    <property type="molecule type" value="Genomic_DNA"/>
</dbReference>
<evidence type="ECO:0000256" key="14">
    <source>
        <dbReference type="SAM" id="MobiDB-lite"/>
    </source>
</evidence>
<keyword evidence="18" id="KW-1185">Reference proteome</keyword>
<dbReference type="GO" id="GO:0015344">
    <property type="term" value="F:siderophore uptake transmembrane transporter activity"/>
    <property type="evidence" value="ECO:0007669"/>
    <property type="project" value="TreeGrafter"/>
</dbReference>
<dbReference type="InterPro" id="IPR037066">
    <property type="entry name" value="Plug_dom_sf"/>
</dbReference>
<name>A0A4Q1KDK4_9SPHN</name>
<evidence type="ECO:0000259" key="16">
    <source>
        <dbReference type="Pfam" id="PF07715"/>
    </source>
</evidence>
<comment type="caution">
    <text evidence="17">The sequence shown here is derived from an EMBL/GenBank/DDBJ whole genome shotgun (WGS) entry which is preliminary data.</text>
</comment>
<dbReference type="AlphaFoldDB" id="A0A4Q1KDK4"/>
<dbReference type="PROSITE" id="PS52016">
    <property type="entry name" value="TONB_DEPENDENT_REC_3"/>
    <property type="match status" value="1"/>
</dbReference>
<dbReference type="Proteomes" id="UP000290958">
    <property type="component" value="Unassembled WGS sequence"/>
</dbReference>
<feature type="region of interest" description="Disordered" evidence="14">
    <location>
        <begin position="73"/>
        <end position="104"/>
    </location>
</feature>
<evidence type="ECO:0000256" key="13">
    <source>
        <dbReference type="RuleBase" id="RU003357"/>
    </source>
</evidence>
<dbReference type="GO" id="GO:0038023">
    <property type="term" value="F:signaling receptor activity"/>
    <property type="evidence" value="ECO:0007669"/>
    <property type="project" value="InterPro"/>
</dbReference>
<dbReference type="PANTHER" id="PTHR32552">
    <property type="entry name" value="FERRICHROME IRON RECEPTOR-RELATED"/>
    <property type="match status" value="1"/>
</dbReference>
<dbReference type="InterPro" id="IPR000531">
    <property type="entry name" value="Beta-barrel_TonB"/>
</dbReference>
<dbReference type="OrthoDB" id="9760333at2"/>
<evidence type="ECO:0000256" key="5">
    <source>
        <dbReference type="ARBA" id="ARBA00022692"/>
    </source>
</evidence>
<dbReference type="Pfam" id="PF07715">
    <property type="entry name" value="Plug"/>
    <property type="match status" value="1"/>
</dbReference>
<dbReference type="NCBIfam" id="TIGR01783">
    <property type="entry name" value="TonB-siderophor"/>
    <property type="match status" value="1"/>
</dbReference>